<name>A0A7W7F5K2_9SPHN</name>
<dbReference type="InterPro" id="IPR001155">
    <property type="entry name" value="OxRdtase_FMN_N"/>
</dbReference>
<protein>
    <recommendedName>
        <fullName evidence="4">NADH:flavin oxidoreductase/NADH oxidase N-terminal domain-containing protein</fullName>
    </recommendedName>
</protein>
<dbReference type="EMBL" id="JACHNZ010000010">
    <property type="protein sequence ID" value="MBB4631505.1"/>
    <property type="molecule type" value="Genomic_DNA"/>
</dbReference>
<gene>
    <name evidence="5" type="ORF">GGQ98_001117</name>
</gene>
<evidence type="ECO:0000256" key="2">
    <source>
        <dbReference type="ARBA" id="ARBA00005979"/>
    </source>
</evidence>
<dbReference type="SUPFAM" id="SSF51395">
    <property type="entry name" value="FMN-linked oxidoreductases"/>
    <property type="match status" value="1"/>
</dbReference>
<dbReference type="GO" id="GO:0010181">
    <property type="term" value="F:FMN binding"/>
    <property type="evidence" value="ECO:0007669"/>
    <property type="project" value="InterPro"/>
</dbReference>
<dbReference type="RefSeq" id="WP_184066338.1">
    <property type="nucleotide sequence ID" value="NZ_JACHNZ010000010.1"/>
</dbReference>
<dbReference type="FunFam" id="3.20.20.70:FF:000059">
    <property type="entry name" value="N-ethylmaleimide reductase, FMN-linked"/>
    <property type="match status" value="1"/>
</dbReference>
<dbReference type="GO" id="GO:0016628">
    <property type="term" value="F:oxidoreductase activity, acting on the CH-CH group of donors, NAD or NADP as acceptor"/>
    <property type="evidence" value="ECO:0007669"/>
    <property type="project" value="UniProtKB-ARBA"/>
</dbReference>
<evidence type="ECO:0000256" key="1">
    <source>
        <dbReference type="ARBA" id="ARBA00001917"/>
    </source>
</evidence>
<evidence type="ECO:0000313" key="5">
    <source>
        <dbReference type="EMBL" id="MBB4631505.1"/>
    </source>
</evidence>
<dbReference type="Gene3D" id="3.20.20.70">
    <property type="entry name" value="Aldolase class I"/>
    <property type="match status" value="1"/>
</dbReference>
<comment type="caution">
    <text evidence="5">The sequence shown here is derived from an EMBL/GenBank/DDBJ whole genome shotgun (WGS) entry which is preliminary data.</text>
</comment>
<evidence type="ECO:0000313" key="6">
    <source>
        <dbReference type="Proteomes" id="UP000566324"/>
    </source>
</evidence>
<keyword evidence="3" id="KW-0560">Oxidoreductase</keyword>
<dbReference type="PANTHER" id="PTHR22893">
    <property type="entry name" value="NADH OXIDOREDUCTASE-RELATED"/>
    <property type="match status" value="1"/>
</dbReference>
<dbReference type="InterPro" id="IPR045247">
    <property type="entry name" value="Oye-like"/>
</dbReference>
<dbReference type="InterPro" id="IPR013785">
    <property type="entry name" value="Aldolase_TIM"/>
</dbReference>
<dbReference type="Proteomes" id="UP000566324">
    <property type="component" value="Unassembled WGS sequence"/>
</dbReference>
<comment type="similarity">
    <text evidence="2">Belongs to the NADH:flavin oxidoreductase/NADH oxidase family.</text>
</comment>
<evidence type="ECO:0000259" key="4">
    <source>
        <dbReference type="Pfam" id="PF00724"/>
    </source>
</evidence>
<dbReference type="CDD" id="cd02933">
    <property type="entry name" value="OYE_like_FMN"/>
    <property type="match status" value="1"/>
</dbReference>
<proteinExistence type="inferred from homology"/>
<organism evidence="5 6">
    <name type="scientific">Sphingosinicella soli</name>
    <dbReference type="NCBI Taxonomy" id="333708"/>
    <lineage>
        <taxon>Bacteria</taxon>
        <taxon>Pseudomonadati</taxon>
        <taxon>Pseudomonadota</taxon>
        <taxon>Alphaproteobacteria</taxon>
        <taxon>Sphingomonadales</taxon>
        <taxon>Sphingosinicellaceae</taxon>
        <taxon>Sphingosinicella</taxon>
    </lineage>
</organism>
<sequence>MPTLFDPVQLGAISAANRILMSPLTRARADREGVPQAFVADYYSQRAGAGLIIAEATGISRQGLGWPNAPGIWSDAQVEAWKRITAAVHDAGGKIISQLWHMGRLVHPSVSGMESVSSSAIQAPHYAHTYEGKKDYVVPRVLTKDEIAGIVSDYAAAARNAIRAGFDGVQLHGANGYLIDQFLRDNSNTRDDEYGGSPENRTRFLNEVLDAVIAEVGADRTAIRFSPNGDTQGTDDSDPVTLFDLVARQLAGRGLAFVELREQRPDGTFGKSDVPLVSPSFRALYDGPLVLNNDITPAMGAAFVESGKADAIAFGRPFIANPDLPLRIKDGHSLATEDFKLWYTNGTEGYTDYPTWEQAQAAA</sequence>
<dbReference type="AlphaFoldDB" id="A0A7W7F5K2"/>
<reference evidence="5 6" key="1">
    <citation type="submission" date="2020-08" db="EMBL/GenBank/DDBJ databases">
        <title>Genomic Encyclopedia of Type Strains, Phase IV (KMG-IV): sequencing the most valuable type-strain genomes for metagenomic binning, comparative biology and taxonomic classification.</title>
        <authorList>
            <person name="Goeker M."/>
        </authorList>
    </citation>
    <scope>NUCLEOTIDE SEQUENCE [LARGE SCALE GENOMIC DNA]</scope>
    <source>
        <strain evidence="5 6">DSM 17328</strain>
    </source>
</reference>
<dbReference type="Pfam" id="PF00724">
    <property type="entry name" value="Oxidored_FMN"/>
    <property type="match status" value="1"/>
</dbReference>
<evidence type="ECO:0000256" key="3">
    <source>
        <dbReference type="ARBA" id="ARBA00023002"/>
    </source>
</evidence>
<keyword evidence="6" id="KW-1185">Reference proteome</keyword>
<feature type="domain" description="NADH:flavin oxidoreductase/NADH oxidase N-terminal" evidence="4">
    <location>
        <begin position="4"/>
        <end position="332"/>
    </location>
</feature>
<comment type="cofactor">
    <cofactor evidence="1">
        <name>FMN</name>
        <dbReference type="ChEBI" id="CHEBI:58210"/>
    </cofactor>
</comment>
<dbReference type="GO" id="GO:0005829">
    <property type="term" value="C:cytosol"/>
    <property type="evidence" value="ECO:0007669"/>
    <property type="project" value="UniProtKB-ARBA"/>
</dbReference>
<dbReference type="PANTHER" id="PTHR22893:SF91">
    <property type="entry name" value="NADPH DEHYDROGENASE 2-RELATED"/>
    <property type="match status" value="1"/>
</dbReference>
<accession>A0A7W7F5K2</accession>